<dbReference type="RefSeq" id="WP_318349126.1">
    <property type="nucleotide sequence ID" value="NZ_AP018694.1"/>
</dbReference>
<dbReference type="GO" id="GO:0006313">
    <property type="term" value="P:DNA transposition"/>
    <property type="evidence" value="ECO:0007669"/>
    <property type="project" value="InterPro"/>
</dbReference>
<dbReference type="Pfam" id="PF01609">
    <property type="entry name" value="DDE_Tnp_1"/>
    <property type="match status" value="1"/>
</dbReference>
<keyword evidence="1" id="KW-0812">Transmembrane</keyword>
<gene>
    <name evidence="3" type="ORF">AQPE_0152</name>
</gene>
<keyword evidence="1" id="KW-1133">Transmembrane helix</keyword>
<feature type="transmembrane region" description="Helical" evidence="1">
    <location>
        <begin position="108"/>
        <end position="127"/>
    </location>
</feature>
<dbReference type="InterPro" id="IPR047658">
    <property type="entry name" value="IS4-like_transpos"/>
</dbReference>
<dbReference type="InterPro" id="IPR012337">
    <property type="entry name" value="RNaseH-like_sf"/>
</dbReference>
<feature type="domain" description="Transposase IS4-like" evidence="2">
    <location>
        <begin position="96"/>
        <end position="303"/>
    </location>
</feature>
<dbReference type="GO" id="GO:0004803">
    <property type="term" value="F:transposase activity"/>
    <property type="evidence" value="ECO:0007669"/>
    <property type="project" value="InterPro"/>
</dbReference>
<dbReference type="InterPro" id="IPR002559">
    <property type="entry name" value="Transposase_11"/>
</dbReference>
<reference evidence="3" key="1">
    <citation type="journal article" date="2020" name="Int. J. Syst. Evol. Microbiol.">
        <title>Aquipluma nitroreducens gen. nov. sp. nov., a novel facultatively anaerobic bacterium isolated from a freshwater lake.</title>
        <authorList>
            <person name="Watanabe M."/>
            <person name="Kojima H."/>
            <person name="Fukui M."/>
        </authorList>
    </citation>
    <scope>NUCLEOTIDE SEQUENCE</scope>
    <source>
        <strain evidence="3">MeG22</strain>
    </source>
</reference>
<dbReference type="KEGG" id="anf:AQPE_0152"/>
<feature type="transmembrane region" description="Helical" evidence="1">
    <location>
        <begin position="295"/>
        <end position="312"/>
    </location>
</feature>
<evidence type="ECO:0000259" key="2">
    <source>
        <dbReference type="Pfam" id="PF01609"/>
    </source>
</evidence>
<evidence type="ECO:0000313" key="4">
    <source>
        <dbReference type="Proteomes" id="UP001193389"/>
    </source>
</evidence>
<name>A0A5K7S3F9_9BACT</name>
<feature type="transmembrane region" description="Helical" evidence="1">
    <location>
        <begin position="332"/>
        <end position="349"/>
    </location>
</feature>
<keyword evidence="4" id="KW-1185">Reference proteome</keyword>
<organism evidence="3 4">
    <name type="scientific">Aquipluma nitroreducens</name>
    <dbReference type="NCBI Taxonomy" id="2010828"/>
    <lineage>
        <taxon>Bacteria</taxon>
        <taxon>Pseudomonadati</taxon>
        <taxon>Bacteroidota</taxon>
        <taxon>Bacteroidia</taxon>
        <taxon>Marinilabiliales</taxon>
        <taxon>Prolixibacteraceae</taxon>
        <taxon>Aquipluma</taxon>
    </lineage>
</organism>
<sequence>MTPRVDAKSSELVSIFHKQSGWNLARVKFFVFMISALCKVQTVGFEKLATAFDSNASTSSSLRRIQRFMSEYLLDTDLIAKLIFRLLPHEPPFRLAMDRTNWKFGQQNINVLVIAVVYHGVAFPLLFKLLPKFGNSNTNERIELIERFIRLFGSASLDCLTADREFVGERWIKYLNENRIRYYIRIRENFWVLQPHNGKRVKASWLFADLPLNGCRVNHRIIYLNDQLCYLSASKVKNKDGKPELQIVISFNKPEDALCIYKERWQIETAFRALKTSGFNIEDTHLTEIGRIEKLFALVIVAFTWAYLVGDYLHRYIKPIPIKKHGNKTKSLFKYGLTYIATVLLNAFFQDDIDIFKFLSCTTLRLKFSYLSDLQ</sequence>
<dbReference type="NCBIfam" id="NF033591">
    <property type="entry name" value="transpos_IS4_2"/>
    <property type="match status" value="1"/>
</dbReference>
<keyword evidence="1" id="KW-0472">Membrane</keyword>
<evidence type="ECO:0000256" key="1">
    <source>
        <dbReference type="SAM" id="Phobius"/>
    </source>
</evidence>
<proteinExistence type="predicted"/>
<dbReference type="Proteomes" id="UP001193389">
    <property type="component" value="Chromosome"/>
</dbReference>
<dbReference type="EMBL" id="AP018694">
    <property type="protein sequence ID" value="BBE16015.1"/>
    <property type="molecule type" value="Genomic_DNA"/>
</dbReference>
<protein>
    <recommendedName>
        <fullName evidence="2">Transposase IS4-like domain-containing protein</fullName>
    </recommendedName>
</protein>
<dbReference type="SUPFAM" id="SSF53098">
    <property type="entry name" value="Ribonuclease H-like"/>
    <property type="match status" value="1"/>
</dbReference>
<accession>A0A5K7S3F9</accession>
<dbReference type="AlphaFoldDB" id="A0A5K7S3F9"/>
<evidence type="ECO:0000313" key="3">
    <source>
        <dbReference type="EMBL" id="BBE16015.1"/>
    </source>
</evidence>
<dbReference type="GO" id="GO:0003677">
    <property type="term" value="F:DNA binding"/>
    <property type="evidence" value="ECO:0007669"/>
    <property type="project" value="InterPro"/>
</dbReference>
<dbReference type="Gene3D" id="3.90.350.10">
    <property type="entry name" value="Transposase Inhibitor Protein From Tn5, Chain A, domain 1"/>
    <property type="match status" value="1"/>
</dbReference>